<keyword evidence="7" id="KW-0325">Glycoprotein</keyword>
<dbReference type="OrthoDB" id="7863853at2759"/>
<keyword evidence="2" id="KW-1003">Cell membrane</keyword>
<keyword evidence="9" id="KW-0732">Signal</keyword>
<evidence type="ECO:0000313" key="10">
    <source>
        <dbReference type="RefSeq" id="XP_016991020.1"/>
    </source>
</evidence>
<feature type="transmembrane region" description="Helical" evidence="8">
    <location>
        <begin position="557"/>
        <end position="579"/>
    </location>
</feature>
<sequence length="593" mass="68560">MDLTSSIIIIALSLTFLSRGACENPQLGFLNKIIDKLDEDNEVRGILVLHHHESRNCALHEWHQTKIPTLRFNQLAIAEIRKNFNHHIVSLVCICNDSDTSLLETLAEDTDSMRQERIVLWIQANVTQQLLNEISNQTKKHDFLFVMILEVKEQPEQAVTVRRLDPFPSPRFRRIGNIFGVEKPIFYYQKNYKGKTARILPISDPGRRVYAQLSPGVNVPIVRVHDLVLLLFVNRFNITPKVVTEHFSGIVDFRLNSVSDKQMYLRNVNPYDVSSIMVVVPCGKERSIEEVMKQLDVQSWLLYIVFVYGIFVLAETFILVVTYKISGKAYRLTSLNPLLNLRAFRALLGMSFPISRRSSLSLRQLFLSISIFGLIFSNFFSCKLSALLTKHSNHQHIRNFDDLRASGLTVIVDTHKRFIIESQLGTDFFNTNLTRVKFVRDEERTTLQLTLNNTYAYVVQSEDWQIIENDQKLFGKRVFCNPKDLTIIQSLPRTYIEHKNSIFFWPLFMFSVQIQETGIIGHWTGSARYHIRSDLNVSFVRKPNQKFVPLSLNHLKWLWTVLGCGYGLATVAFIIEICLEGLHCRPRNQVIVE</sequence>
<dbReference type="RefSeq" id="XP_016991020.2">
    <property type="nucleotide sequence ID" value="XM_017135531.2"/>
</dbReference>
<proteinExistence type="predicted"/>
<feature type="transmembrane region" description="Helical" evidence="8">
    <location>
        <begin position="300"/>
        <end position="323"/>
    </location>
</feature>
<keyword evidence="5 8" id="KW-0472">Membrane</keyword>
<dbReference type="RefSeq" id="XP_016991020.1">
    <property type="nucleotide sequence ID" value="XM_017135531.1"/>
</dbReference>
<evidence type="ECO:0000256" key="6">
    <source>
        <dbReference type="ARBA" id="ARBA00023170"/>
    </source>
</evidence>
<feature type="transmembrane region" description="Helical" evidence="8">
    <location>
        <begin position="366"/>
        <end position="388"/>
    </location>
</feature>
<keyword evidence="4 8" id="KW-1133">Transmembrane helix</keyword>
<accession>A0A6P4FKH2</accession>
<dbReference type="InterPro" id="IPR052192">
    <property type="entry name" value="Insect_Ionotropic_Sensory_Rcpt"/>
</dbReference>
<dbReference type="GeneID" id="108052972"/>
<organism evidence="10">
    <name type="scientific">Drosophila rhopaloa</name>
    <name type="common">Fruit fly</name>
    <dbReference type="NCBI Taxonomy" id="1041015"/>
    <lineage>
        <taxon>Eukaryota</taxon>
        <taxon>Metazoa</taxon>
        <taxon>Ecdysozoa</taxon>
        <taxon>Arthropoda</taxon>
        <taxon>Hexapoda</taxon>
        <taxon>Insecta</taxon>
        <taxon>Pterygota</taxon>
        <taxon>Neoptera</taxon>
        <taxon>Endopterygota</taxon>
        <taxon>Diptera</taxon>
        <taxon>Brachycera</taxon>
        <taxon>Muscomorpha</taxon>
        <taxon>Ephydroidea</taxon>
        <taxon>Drosophilidae</taxon>
        <taxon>Drosophila</taxon>
        <taxon>Sophophora</taxon>
    </lineage>
</organism>
<comment type="subcellular location">
    <subcellularLocation>
        <location evidence="1">Cell membrane</location>
        <topology evidence="1">Multi-pass membrane protein</topology>
    </subcellularLocation>
</comment>
<evidence type="ECO:0000256" key="4">
    <source>
        <dbReference type="ARBA" id="ARBA00022989"/>
    </source>
</evidence>
<evidence type="ECO:0000256" key="9">
    <source>
        <dbReference type="SAM" id="SignalP"/>
    </source>
</evidence>
<dbReference type="GO" id="GO:0005886">
    <property type="term" value="C:plasma membrane"/>
    <property type="evidence" value="ECO:0007669"/>
    <property type="project" value="UniProtKB-SubCell"/>
</dbReference>
<keyword evidence="3 8" id="KW-0812">Transmembrane</keyword>
<name>A0A6P4FKH2_DRORH</name>
<feature type="chain" id="PRO_5027834950" evidence="9">
    <location>
        <begin position="23"/>
        <end position="593"/>
    </location>
</feature>
<evidence type="ECO:0000256" key="1">
    <source>
        <dbReference type="ARBA" id="ARBA00004651"/>
    </source>
</evidence>
<evidence type="ECO:0000256" key="7">
    <source>
        <dbReference type="ARBA" id="ARBA00023180"/>
    </source>
</evidence>
<gene>
    <name evidence="10" type="primary">LOC108052972</name>
</gene>
<evidence type="ECO:0000256" key="8">
    <source>
        <dbReference type="SAM" id="Phobius"/>
    </source>
</evidence>
<dbReference type="PANTHER" id="PTHR42643:SF41">
    <property type="entry name" value="IONOTROPIC RECEPTOR 20A-RELATED"/>
    <property type="match status" value="1"/>
</dbReference>
<evidence type="ECO:0000256" key="2">
    <source>
        <dbReference type="ARBA" id="ARBA00022475"/>
    </source>
</evidence>
<protein>
    <submittedName>
        <fullName evidence="10">Uncharacterized protein LOC108052972</fullName>
    </submittedName>
</protein>
<dbReference type="AlphaFoldDB" id="A0A6P4FKH2"/>
<reference evidence="10" key="1">
    <citation type="submission" date="2025-08" db="UniProtKB">
        <authorList>
            <consortium name="RefSeq"/>
        </authorList>
    </citation>
    <scope>IDENTIFICATION</scope>
</reference>
<evidence type="ECO:0000256" key="3">
    <source>
        <dbReference type="ARBA" id="ARBA00022692"/>
    </source>
</evidence>
<dbReference type="PANTHER" id="PTHR42643">
    <property type="entry name" value="IONOTROPIC RECEPTOR 20A-RELATED"/>
    <property type="match status" value="1"/>
</dbReference>
<feature type="signal peptide" evidence="9">
    <location>
        <begin position="1"/>
        <end position="22"/>
    </location>
</feature>
<evidence type="ECO:0000256" key="5">
    <source>
        <dbReference type="ARBA" id="ARBA00023136"/>
    </source>
</evidence>
<keyword evidence="6" id="KW-0675">Receptor</keyword>